<reference evidence="2" key="1">
    <citation type="submission" date="2022-11" db="UniProtKB">
        <authorList>
            <consortium name="WormBaseParasite"/>
        </authorList>
    </citation>
    <scope>IDENTIFICATION</scope>
</reference>
<accession>A0AC35FH34</accession>
<dbReference type="WBParaSite" id="PS1159_v2.g17445.t1">
    <property type="protein sequence ID" value="PS1159_v2.g17445.t1"/>
    <property type="gene ID" value="PS1159_v2.g17445"/>
</dbReference>
<evidence type="ECO:0000313" key="2">
    <source>
        <dbReference type="WBParaSite" id="PS1159_v2.g17445.t1"/>
    </source>
</evidence>
<sequence length="70" mass="7595">MTKFVYAIFIVFIITVSLSTAQIFSPSSAYFLAMPYSSYGPYPYNPAHQASVTGGIGANLFCLDCGRGRN</sequence>
<protein>
    <submittedName>
        <fullName evidence="2">Uncharacterized protein</fullName>
    </submittedName>
</protein>
<dbReference type="Proteomes" id="UP000887580">
    <property type="component" value="Unplaced"/>
</dbReference>
<evidence type="ECO:0000313" key="1">
    <source>
        <dbReference type="Proteomes" id="UP000887580"/>
    </source>
</evidence>
<proteinExistence type="predicted"/>
<organism evidence="1 2">
    <name type="scientific">Panagrolaimus sp. PS1159</name>
    <dbReference type="NCBI Taxonomy" id="55785"/>
    <lineage>
        <taxon>Eukaryota</taxon>
        <taxon>Metazoa</taxon>
        <taxon>Ecdysozoa</taxon>
        <taxon>Nematoda</taxon>
        <taxon>Chromadorea</taxon>
        <taxon>Rhabditida</taxon>
        <taxon>Tylenchina</taxon>
        <taxon>Panagrolaimomorpha</taxon>
        <taxon>Panagrolaimoidea</taxon>
        <taxon>Panagrolaimidae</taxon>
        <taxon>Panagrolaimus</taxon>
    </lineage>
</organism>
<name>A0AC35FH34_9BILA</name>